<evidence type="ECO:0000313" key="12">
    <source>
        <dbReference type="Proteomes" id="UP000812440"/>
    </source>
</evidence>
<dbReference type="InterPro" id="IPR036291">
    <property type="entry name" value="NAD(P)-bd_dom_sf"/>
</dbReference>
<dbReference type="SUPFAM" id="SSF51735">
    <property type="entry name" value="NAD(P)-binding Rossmann-fold domains"/>
    <property type="match status" value="1"/>
</dbReference>
<evidence type="ECO:0000256" key="6">
    <source>
        <dbReference type="ARBA" id="ARBA00023002"/>
    </source>
</evidence>
<comment type="function">
    <text evidence="7">Promotes matrix assembly.</text>
</comment>
<feature type="domain" description="GFO/IDH/MocA-like oxidoreductase" evidence="10">
    <location>
        <begin position="131"/>
        <end position="261"/>
    </location>
</feature>
<evidence type="ECO:0000259" key="10">
    <source>
        <dbReference type="Pfam" id="PF22725"/>
    </source>
</evidence>
<reference evidence="11" key="1">
    <citation type="thesis" date="2020" institute="ProQuest LLC" country="789 East Eisenhower Parkway, Ann Arbor, MI, USA">
        <title>Comparative Genomics and Chromosome Evolution.</title>
        <authorList>
            <person name="Mudd A.B."/>
        </authorList>
    </citation>
    <scope>NUCLEOTIDE SEQUENCE</scope>
    <source>
        <strain evidence="11">Female2</strain>
        <tissue evidence="11">Blood</tissue>
    </source>
</reference>
<dbReference type="Gene3D" id="3.30.360.10">
    <property type="entry name" value="Dihydrodipicolinate Reductase, domain 2"/>
    <property type="match status" value="1"/>
</dbReference>
<feature type="domain" description="Gfo/Idh/MocA-like oxidoreductase N-terminal" evidence="9">
    <location>
        <begin position="7"/>
        <end position="110"/>
    </location>
</feature>
<dbReference type="SUPFAM" id="SSF55347">
    <property type="entry name" value="Glyceraldehyde-3-phosphate dehydrogenase-like, C-terminal domain"/>
    <property type="match status" value="1"/>
</dbReference>
<dbReference type="Proteomes" id="UP000812440">
    <property type="component" value="Chromosome 4"/>
</dbReference>
<dbReference type="GO" id="GO:0030198">
    <property type="term" value="P:extracellular matrix organization"/>
    <property type="evidence" value="ECO:0007669"/>
    <property type="project" value="TreeGrafter"/>
</dbReference>
<gene>
    <name evidence="11" type="ORF">GDO86_008488</name>
</gene>
<dbReference type="Pfam" id="PF01408">
    <property type="entry name" value="GFO_IDH_MocA"/>
    <property type="match status" value="1"/>
</dbReference>
<keyword evidence="3" id="KW-0964">Secreted</keyword>
<dbReference type="Gene3D" id="3.40.50.720">
    <property type="entry name" value="NAD(P)-binding Rossmann-like Domain"/>
    <property type="match status" value="1"/>
</dbReference>
<keyword evidence="5" id="KW-0732">Signal</keyword>
<evidence type="ECO:0000256" key="8">
    <source>
        <dbReference type="ARBA" id="ARBA00040293"/>
    </source>
</evidence>
<comment type="subcellular location">
    <subcellularLocation>
        <location evidence="1">Secreted</location>
        <location evidence="1">Extracellular space</location>
        <location evidence="1">Extracellular matrix</location>
    </subcellularLocation>
</comment>
<keyword evidence="6" id="KW-0560">Oxidoreductase</keyword>
<comment type="similarity">
    <text evidence="2">Belongs to the Gfo/Idh/MocA family.</text>
</comment>
<dbReference type="Pfam" id="PF22725">
    <property type="entry name" value="GFO_IDH_MocA_C3"/>
    <property type="match status" value="1"/>
</dbReference>
<dbReference type="GO" id="GO:0016491">
    <property type="term" value="F:oxidoreductase activity"/>
    <property type="evidence" value="ECO:0007669"/>
    <property type="project" value="UniProtKB-KW"/>
</dbReference>
<evidence type="ECO:0000259" key="9">
    <source>
        <dbReference type="Pfam" id="PF01408"/>
    </source>
</evidence>
<keyword evidence="4" id="KW-0272">Extracellular matrix</keyword>
<protein>
    <recommendedName>
        <fullName evidence="8">Glucose-fructose oxidoreductase domain-containing protein 2</fullName>
    </recommendedName>
</protein>
<dbReference type="PANTHER" id="PTHR43818">
    <property type="entry name" value="BCDNA.GH03377"/>
    <property type="match status" value="1"/>
</dbReference>
<evidence type="ECO:0000313" key="11">
    <source>
        <dbReference type="EMBL" id="KAG8437796.1"/>
    </source>
</evidence>
<evidence type="ECO:0000256" key="5">
    <source>
        <dbReference type="ARBA" id="ARBA00022729"/>
    </source>
</evidence>
<dbReference type="EMBL" id="JAACNH010000007">
    <property type="protein sequence ID" value="KAG8437796.1"/>
    <property type="molecule type" value="Genomic_DNA"/>
</dbReference>
<sequence length="381" mass="42412">MKTLPGIGVFGTGSTARILIPLLQAEGFCIEALWGKTDEEAKELAEEMGISFYTSRTDDVLLHQDVDLVCISIPPPLTRQIAVKALGIGKNVICEKAASCQDAFLMVKAACYYPKLMSLVGNSLRFLPAFERMRQLILEEGYVGELLICDVRVYWGSLLSSKYSWICDELMGGGGLHTIGTYLVDLLTHLTAKKAEKVHGFLKTFVKQNEAISGIRHVTSDDFCFFQMQMSGGTCCTVMLNFNMPGTFLHEVMVVGSSGRLVVRGTKLYGQKNCDYEEELLLSDPLTMDIPGISGFSKVPPPYLLGIVHMIRALRFSFQDQEDYRNWDSKPLSAAATFEDGLYMQSVVDAIKRSNRSGEWETVELMSEEPDSIQNVLEFIQ</sequence>
<dbReference type="OrthoDB" id="446809at2759"/>
<comment type="caution">
    <text evidence="11">The sequence shown here is derived from an EMBL/GenBank/DDBJ whole genome shotgun (WGS) entry which is preliminary data.</text>
</comment>
<keyword evidence="12" id="KW-1185">Reference proteome</keyword>
<evidence type="ECO:0000256" key="4">
    <source>
        <dbReference type="ARBA" id="ARBA00022530"/>
    </source>
</evidence>
<evidence type="ECO:0000256" key="7">
    <source>
        <dbReference type="ARBA" id="ARBA00037474"/>
    </source>
</evidence>
<dbReference type="InterPro" id="IPR050463">
    <property type="entry name" value="Gfo/Idh/MocA_oxidrdct_glycsds"/>
</dbReference>
<name>A0A8T2J5X9_9PIPI</name>
<evidence type="ECO:0000256" key="3">
    <source>
        <dbReference type="ARBA" id="ARBA00022525"/>
    </source>
</evidence>
<dbReference type="AlphaFoldDB" id="A0A8T2J5X9"/>
<dbReference type="InterPro" id="IPR055170">
    <property type="entry name" value="GFO_IDH_MocA-like_dom"/>
</dbReference>
<dbReference type="GO" id="GO:0000166">
    <property type="term" value="F:nucleotide binding"/>
    <property type="evidence" value="ECO:0007669"/>
    <property type="project" value="InterPro"/>
</dbReference>
<accession>A0A8T2J5X9</accession>
<dbReference type="PANTHER" id="PTHR43818:SF8">
    <property type="entry name" value="GLUCOSE-FRUCTOSE OXIDOREDUCTASE DOMAIN-CONTAINING PROTEIN 2"/>
    <property type="match status" value="1"/>
</dbReference>
<organism evidence="11 12">
    <name type="scientific">Hymenochirus boettgeri</name>
    <name type="common">Congo dwarf clawed frog</name>
    <dbReference type="NCBI Taxonomy" id="247094"/>
    <lineage>
        <taxon>Eukaryota</taxon>
        <taxon>Metazoa</taxon>
        <taxon>Chordata</taxon>
        <taxon>Craniata</taxon>
        <taxon>Vertebrata</taxon>
        <taxon>Euteleostomi</taxon>
        <taxon>Amphibia</taxon>
        <taxon>Batrachia</taxon>
        <taxon>Anura</taxon>
        <taxon>Pipoidea</taxon>
        <taxon>Pipidae</taxon>
        <taxon>Pipinae</taxon>
        <taxon>Hymenochirus</taxon>
    </lineage>
</organism>
<dbReference type="InterPro" id="IPR000683">
    <property type="entry name" value="Gfo/Idh/MocA-like_OxRdtase_N"/>
</dbReference>
<dbReference type="GO" id="GO:0031012">
    <property type="term" value="C:extracellular matrix"/>
    <property type="evidence" value="ECO:0007669"/>
    <property type="project" value="TreeGrafter"/>
</dbReference>
<proteinExistence type="inferred from homology"/>
<evidence type="ECO:0000256" key="2">
    <source>
        <dbReference type="ARBA" id="ARBA00010928"/>
    </source>
</evidence>
<evidence type="ECO:0000256" key="1">
    <source>
        <dbReference type="ARBA" id="ARBA00004498"/>
    </source>
</evidence>